<organism evidence="6">
    <name type="scientific">Daucus carota subsp. sativus</name>
    <name type="common">Carrot</name>
    <dbReference type="NCBI Taxonomy" id="79200"/>
    <lineage>
        <taxon>Eukaryota</taxon>
        <taxon>Viridiplantae</taxon>
        <taxon>Streptophyta</taxon>
        <taxon>Embryophyta</taxon>
        <taxon>Tracheophyta</taxon>
        <taxon>Spermatophyta</taxon>
        <taxon>Magnoliopsida</taxon>
        <taxon>eudicotyledons</taxon>
        <taxon>Gunneridae</taxon>
        <taxon>Pentapetalae</taxon>
        <taxon>asterids</taxon>
        <taxon>campanulids</taxon>
        <taxon>Apiales</taxon>
        <taxon>Apiaceae</taxon>
        <taxon>Apioideae</taxon>
        <taxon>Scandiceae</taxon>
        <taxon>Daucinae</taxon>
        <taxon>Daucus</taxon>
        <taxon>Daucus sect. Daucus</taxon>
    </lineage>
</organism>
<dbReference type="GO" id="GO:0005975">
    <property type="term" value="P:carbohydrate metabolic process"/>
    <property type="evidence" value="ECO:0007669"/>
    <property type="project" value="InterPro"/>
</dbReference>
<sequence>MRSKLPLMLFLLSSLGFFLQITSSGGLKAAVQPIGVCYGTFGNSQPPAREAVSLVQSVGIGRMRLYGPDHNALPALGNTNIEVTLGVPNDELEWVASSQDNANEWIQGNVQNYKQVKFRYIVVGNGISPVLDFKTSQYAPFLLPALQNIQSAIFAAGLQKRIKVTSAFDQTELLHQSFPPSQGELRTEIREFIDPIISLLVKNNAPILVNLHPYFDYIYKMPNNPIELASSKSKQDVRLQYALFQIPNKPLVQDGPLGYSNVFDAMVDSVYSALEKAGGSSLDIVVSEIGWPQASWSADNHIANNQNAATHNNRLIYHSEVGEYQGLTAFPPIFGLLLGVGVTGAGRCAAEALCCREDVVLSRRCRSMVEKLHV</sequence>
<evidence type="ECO:0008006" key="7">
    <source>
        <dbReference type="Google" id="ProtNLM"/>
    </source>
</evidence>
<keyword evidence="2" id="KW-0378">Hydrolase</keyword>
<dbReference type="InterPro" id="IPR000490">
    <property type="entry name" value="Glyco_hydro_17"/>
</dbReference>
<dbReference type="Gene3D" id="3.20.20.80">
    <property type="entry name" value="Glycosidases"/>
    <property type="match status" value="1"/>
</dbReference>
<evidence type="ECO:0000256" key="3">
    <source>
        <dbReference type="ARBA" id="ARBA00023295"/>
    </source>
</evidence>
<keyword evidence="3" id="KW-0326">Glycosidase</keyword>
<dbReference type="GO" id="GO:0004553">
    <property type="term" value="F:hydrolase activity, hydrolyzing O-glycosyl compounds"/>
    <property type="evidence" value="ECO:0007669"/>
    <property type="project" value="InterPro"/>
</dbReference>
<evidence type="ECO:0000256" key="4">
    <source>
        <dbReference type="RuleBase" id="RU004335"/>
    </source>
</evidence>
<evidence type="ECO:0000256" key="1">
    <source>
        <dbReference type="ARBA" id="ARBA00008773"/>
    </source>
</evidence>
<gene>
    <name evidence="6" type="ORF">DCAR_025043</name>
</gene>
<proteinExistence type="inferred from homology"/>
<protein>
    <recommendedName>
        <fullName evidence="7">Glucan endo-1,3-beta-D-glucosidase</fullName>
    </recommendedName>
</protein>
<evidence type="ECO:0000256" key="5">
    <source>
        <dbReference type="SAM" id="SignalP"/>
    </source>
</evidence>
<feature type="signal peptide" evidence="5">
    <location>
        <begin position="1"/>
        <end position="24"/>
    </location>
</feature>
<dbReference type="OMA" id="GMFDENQ"/>
<dbReference type="InterPro" id="IPR017853">
    <property type="entry name" value="GH"/>
</dbReference>
<reference evidence="6" key="1">
    <citation type="journal article" date="2016" name="Nat. Genet.">
        <title>A high-quality carrot genome assembly provides new insights into carotenoid accumulation and asterid genome evolution.</title>
        <authorList>
            <person name="Iorizzo M."/>
            <person name="Ellison S."/>
            <person name="Senalik D."/>
            <person name="Zeng P."/>
            <person name="Satapoomin P."/>
            <person name="Huang J."/>
            <person name="Bowman M."/>
            <person name="Iovene M."/>
            <person name="Sanseverino W."/>
            <person name="Cavagnaro P."/>
            <person name="Yildiz M."/>
            <person name="Macko-Podgorni A."/>
            <person name="Moranska E."/>
            <person name="Grzebelus E."/>
            <person name="Grzebelus D."/>
            <person name="Ashrafi H."/>
            <person name="Zheng Z."/>
            <person name="Cheng S."/>
            <person name="Spooner D."/>
            <person name="Van Deynze A."/>
            <person name="Simon P."/>
        </authorList>
    </citation>
    <scope>NUCLEOTIDE SEQUENCE [LARGE SCALE GENOMIC DNA]</scope>
    <source>
        <tissue evidence="6">Leaf</tissue>
    </source>
</reference>
<dbReference type="Pfam" id="PF00332">
    <property type="entry name" value="Glyco_hydro_17"/>
    <property type="match status" value="1"/>
</dbReference>
<dbReference type="EMBL" id="LNRQ01000007">
    <property type="protein sequence ID" value="KZM87942.1"/>
    <property type="molecule type" value="Genomic_DNA"/>
</dbReference>
<comment type="caution">
    <text evidence="6">The sequence shown here is derived from an EMBL/GenBank/DDBJ whole genome shotgun (WGS) entry which is preliminary data.</text>
</comment>
<dbReference type="PANTHER" id="PTHR32227">
    <property type="entry name" value="GLUCAN ENDO-1,3-BETA-GLUCOSIDASE BG1-RELATED-RELATED"/>
    <property type="match status" value="1"/>
</dbReference>
<dbReference type="Gramene" id="KZM87942">
    <property type="protein sequence ID" value="KZM87942"/>
    <property type="gene ID" value="DCAR_025043"/>
</dbReference>
<keyword evidence="5" id="KW-0732">Signal</keyword>
<dbReference type="SUPFAM" id="SSF51445">
    <property type="entry name" value="(Trans)glycosidases"/>
    <property type="match status" value="1"/>
</dbReference>
<feature type="chain" id="PRO_5007830524" description="Glucan endo-1,3-beta-D-glucosidase" evidence="5">
    <location>
        <begin position="25"/>
        <end position="374"/>
    </location>
</feature>
<dbReference type="STRING" id="79200.A0A161ZL65"/>
<comment type="similarity">
    <text evidence="1 4">Belongs to the glycosyl hydrolase 17 family.</text>
</comment>
<accession>A0A161ZL65</accession>
<evidence type="ECO:0000256" key="2">
    <source>
        <dbReference type="ARBA" id="ARBA00022801"/>
    </source>
</evidence>
<dbReference type="AlphaFoldDB" id="A0A161ZL65"/>
<name>A0A161ZL65_DAUCS</name>
<dbReference type="InterPro" id="IPR044965">
    <property type="entry name" value="Glyco_hydro_17_plant"/>
</dbReference>
<evidence type="ECO:0000313" key="6">
    <source>
        <dbReference type="EMBL" id="KZM87942.1"/>
    </source>
</evidence>